<dbReference type="EMBL" id="BK015869">
    <property type="protein sequence ID" value="DAD70629.1"/>
    <property type="molecule type" value="Genomic_DNA"/>
</dbReference>
<reference evidence="1" key="1">
    <citation type="journal article" date="2021" name="Proc. Natl. Acad. Sci. U.S.A.">
        <title>A Catalog of Tens of Thousands of Viruses from Human Metagenomes Reveals Hidden Associations with Chronic Diseases.</title>
        <authorList>
            <person name="Tisza M.J."/>
            <person name="Buck C.B."/>
        </authorList>
    </citation>
    <scope>NUCLEOTIDE SEQUENCE</scope>
    <source>
        <strain evidence="1">Ctvod4</strain>
    </source>
</reference>
<sequence length="43" mass="5222">MIKQYHKQHNYLITNPYQMAKKPSNLFNRFEMRLSAHKSLSNL</sequence>
<accession>A0A8S5LKM3</accession>
<proteinExistence type="predicted"/>
<name>A0A8S5LKM3_9CAUD</name>
<protein>
    <submittedName>
        <fullName evidence="1">Uncharacterized protein</fullName>
    </submittedName>
</protein>
<evidence type="ECO:0000313" key="1">
    <source>
        <dbReference type="EMBL" id="DAD70629.1"/>
    </source>
</evidence>
<organism evidence="1">
    <name type="scientific">Siphoviridae sp. ctvod4</name>
    <dbReference type="NCBI Taxonomy" id="2827595"/>
    <lineage>
        <taxon>Viruses</taxon>
        <taxon>Duplodnaviria</taxon>
        <taxon>Heunggongvirae</taxon>
        <taxon>Uroviricota</taxon>
        <taxon>Caudoviricetes</taxon>
    </lineage>
</organism>